<dbReference type="EMBL" id="BGPR01008593">
    <property type="protein sequence ID" value="GBN34796.1"/>
    <property type="molecule type" value="Genomic_DNA"/>
</dbReference>
<protein>
    <submittedName>
        <fullName evidence="2">Uncharacterized protein</fullName>
    </submittedName>
</protein>
<gene>
    <name evidence="2" type="ORF">AVEN_92848_1</name>
</gene>
<dbReference type="Proteomes" id="UP000499080">
    <property type="component" value="Unassembled WGS sequence"/>
</dbReference>
<name>A0A4Y2NAD1_ARAVE</name>
<evidence type="ECO:0000256" key="1">
    <source>
        <dbReference type="SAM" id="MobiDB-lite"/>
    </source>
</evidence>
<evidence type="ECO:0000313" key="2">
    <source>
        <dbReference type="EMBL" id="GBN34796.1"/>
    </source>
</evidence>
<evidence type="ECO:0000313" key="3">
    <source>
        <dbReference type="Proteomes" id="UP000499080"/>
    </source>
</evidence>
<accession>A0A4Y2NAD1</accession>
<feature type="region of interest" description="Disordered" evidence="1">
    <location>
        <begin position="24"/>
        <end position="49"/>
    </location>
</feature>
<keyword evidence="3" id="KW-1185">Reference proteome</keyword>
<proteinExistence type="predicted"/>
<comment type="caution">
    <text evidence="2">The sequence shown here is derived from an EMBL/GenBank/DDBJ whole genome shotgun (WGS) entry which is preliminary data.</text>
</comment>
<sequence>MKSEIRTQLSEKLKVWSRDLPYLNPHPAPSRMKGKSNSCQTAASPPPRPQPFIFPSIDAALWQMTSLISNLSQMMSSFMYQMLAMLSILTSSLKIQTTVAPSN</sequence>
<dbReference type="AlphaFoldDB" id="A0A4Y2NAD1"/>
<reference evidence="2 3" key="1">
    <citation type="journal article" date="2019" name="Sci. Rep.">
        <title>Orb-weaving spider Araneus ventricosus genome elucidates the spidroin gene catalogue.</title>
        <authorList>
            <person name="Kono N."/>
            <person name="Nakamura H."/>
            <person name="Ohtoshi R."/>
            <person name="Moran D.A.P."/>
            <person name="Shinohara A."/>
            <person name="Yoshida Y."/>
            <person name="Fujiwara M."/>
            <person name="Mori M."/>
            <person name="Tomita M."/>
            <person name="Arakawa K."/>
        </authorList>
    </citation>
    <scope>NUCLEOTIDE SEQUENCE [LARGE SCALE GENOMIC DNA]</scope>
</reference>
<organism evidence="2 3">
    <name type="scientific">Araneus ventricosus</name>
    <name type="common">Orbweaver spider</name>
    <name type="synonym">Epeira ventricosa</name>
    <dbReference type="NCBI Taxonomy" id="182803"/>
    <lineage>
        <taxon>Eukaryota</taxon>
        <taxon>Metazoa</taxon>
        <taxon>Ecdysozoa</taxon>
        <taxon>Arthropoda</taxon>
        <taxon>Chelicerata</taxon>
        <taxon>Arachnida</taxon>
        <taxon>Araneae</taxon>
        <taxon>Araneomorphae</taxon>
        <taxon>Entelegynae</taxon>
        <taxon>Araneoidea</taxon>
        <taxon>Araneidae</taxon>
        <taxon>Araneus</taxon>
    </lineage>
</organism>